<evidence type="ECO:0000313" key="8">
    <source>
        <dbReference type="EMBL" id="MDA5397458.1"/>
    </source>
</evidence>
<evidence type="ECO:0000256" key="5">
    <source>
        <dbReference type="SAM" id="Coils"/>
    </source>
</evidence>
<reference evidence="8" key="1">
    <citation type="submission" date="2022-11" db="EMBL/GenBank/DDBJ databases">
        <title>Draft genome sequence of Hoeflea poritis E7-10 and Hoeflea prorocentri PM5-8, separated from scleractinian coral Porites lutea and marine dinoflagellate.</title>
        <authorList>
            <person name="Zhang G."/>
            <person name="Wei Q."/>
            <person name="Cai L."/>
        </authorList>
    </citation>
    <scope>NUCLEOTIDE SEQUENCE</scope>
    <source>
        <strain evidence="8">PM5-8</strain>
    </source>
</reference>
<dbReference type="Gene3D" id="1.20.120.910">
    <property type="entry name" value="DksA, coiled-coil domain"/>
    <property type="match status" value="1"/>
</dbReference>
<keyword evidence="2" id="KW-0863">Zinc-finger</keyword>
<dbReference type="PANTHER" id="PTHR33823:SF4">
    <property type="entry name" value="GENERAL STRESS PROTEIN 16O"/>
    <property type="match status" value="1"/>
</dbReference>
<keyword evidence="5" id="KW-0175">Coiled coil</keyword>
<feature type="domain" description="Zinc finger DksA/TraR C4-type" evidence="6">
    <location>
        <begin position="75"/>
        <end position="103"/>
    </location>
</feature>
<dbReference type="Pfam" id="PF21173">
    <property type="entry name" value="DksA-like_N"/>
    <property type="match status" value="1"/>
</dbReference>
<dbReference type="PANTHER" id="PTHR33823">
    <property type="entry name" value="RNA POLYMERASE-BINDING TRANSCRIPTION FACTOR DKSA-RELATED"/>
    <property type="match status" value="1"/>
</dbReference>
<feature type="zinc finger region" description="dksA C4-type" evidence="4">
    <location>
        <begin position="79"/>
        <end position="103"/>
    </location>
</feature>
<dbReference type="RefSeq" id="WP_267988920.1">
    <property type="nucleotide sequence ID" value="NZ_JAPJZI010000001.1"/>
</dbReference>
<dbReference type="GO" id="GO:0008270">
    <property type="term" value="F:zinc ion binding"/>
    <property type="evidence" value="ECO:0007669"/>
    <property type="project" value="UniProtKB-KW"/>
</dbReference>
<accession>A0A9X3UF23</accession>
<feature type="domain" description="DnaK suppressor protein-like N-terminal" evidence="7">
    <location>
        <begin position="8"/>
        <end position="71"/>
    </location>
</feature>
<dbReference type="SUPFAM" id="SSF57716">
    <property type="entry name" value="Glucocorticoid receptor-like (DNA-binding domain)"/>
    <property type="match status" value="1"/>
</dbReference>
<sequence>MTNLETRRKRLLAKRAELEDRLKQIEDWLDDPVNPNAEERATERELDEVHELQGLAGQEEIAAIDAAIKRMENNIYGECLKCGEPISDERLDAVPYATLCRNCME</sequence>
<dbReference type="Proteomes" id="UP001151234">
    <property type="component" value="Unassembled WGS sequence"/>
</dbReference>
<evidence type="ECO:0000259" key="6">
    <source>
        <dbReference type="Pfam" id="PF01258"/>
    </source>
</evidence>
<gene>
    <name evidence="8" type="ORF">OQ273_02630</name>
</gene>
<keyword evidence="9" id="KW-1185">Reference proteome</keyword>
<keyword evidence="1" id="KW-0479">Metal-binding</keyword>
<dbReference type="EMBL" id="JAPJZI010000001">
    <property type="protein sequence ID" value="MDA5397458.1"/>
    <property type="molecule type" value="Genomic_DNA"/>
</dbReference>
<evidence type="ECO:0000259" key="7">
    <source>
        <dbReference type="Pfam" id="PF21173"/>
    </source>
</evidence>
<name>A0A9X3UF23_9HYPH</name>
<organism evidence="8 9">
    <name type="scientific">Hoeflea prorocentri</name>
    <dbReference type="NCBI Taxonomy" id="1922333"/>
    <lineage>
        <taxon>Bacteria</taxon>
        <taxon>Pseudomonadati</taxon>
        <taxon>Pseudomonadota</taxon>
        <taxon>Alphaproteobacteria</taxon>
        <taxon>Hyphomicrobiales</taxon>
        <taxon>Rhizobiaceae</taxon>
        <taxon>Hoeflea</taxon>
    </lineage>
</organism>
<evidence type="ECO:0000256" key="2">
    <source>
        <dbReference type="ARBA" id="ARBA00022771"/>
    </source>
</evidence>
<proteinExistence type="predicted"/>
<protein>
    <submittedName>
        <fullName evidence="8">TraR/DksA family transcriptional regulator</fullName>
    </submittedName>
</protein>
<keyword evidence="3" id="KW-0862">Zinc</keyword>
<dbReference type="InterPro" id="IPR048487">
    <property type="entry name" value="DksA-like_N"/>
</dbReference>
<evidence type="ECO:0000256" key="4">
    <source>
        <dbReference type="PROSITE-ProRule" id="PRU00510"/>
    </source>
</evidence>
<evidence type="ECO:0000256" key="3">
    <source>
        <dbReference type="ARBA" id="ARBA00022833"/>
    </source>
</evidence>
<feature type="coiled-coil region" evidence="5">
    <location>
        <begin position="1"/>
        <end position="28"/>
    </location>
</feature>
<dbReference type="InterPro" id="IPR000962">
    <property type="entry name" value="Znf_DskA_TraR"/>
</dbReference>
<dbReference type="AlphaFoldDB" id="A0A9X3UF23"/>
<dbReference type="PROSITE" id="PS51128">
    <property type="entry name" value="ZF_DKSA_2"/>
    <property type="match status" value="1"/>
</dbReference>
<dbReference type="Pfam" id="PF01258">
    <property type="entry name" value="zf-dskA_traR"/>
    <property type="match status" value="1"/>
</dbReference>
<comment type="caution">
    <text evidence="8">The sequence shown here is derived from an EMBL/GenBank/DDBJ whole genome shotgun (WGS) entry which is preliminary data.</text>
</comment>
<evidence type="ECO:0000256" key="1">
    <source>
        <dbReference type="ARBA" id="ARBA00022723"/>
    </source>
</evidence>
<evidence type="ECO:0000313" key="9">
    <source>
        <dbReference type="Proteomes" id="UP001151234"/>
    </source>
</evidence>